<dbReference type="Pfam" id="PF08501">
    <property type="entry name" value="Shikimate_dh_N"/>
    <property type="match status" value="1"/>
</dbReference>
<dbReference type="GO" id="GO:0009423">
    <property type="term" value="P:chorismate biosynthetic process"/>
    <property type="evidence" value="ECO:0007669"/>
    <property type="project" value="TreeGrafter"/>
</dbReference>
<dbReference type="InterPro" id="IPR013708">
    <property type="entry name" value="Shikimate_DH-bd_N"/>
</dbReference>
<dbReference type="InterPro" id="IPR036291">
    <property type="entry name" value="NAD(P)-bd_dom_sf"/>
</dbReference>
<evidence type="ECO:0000259" key="4">
    <source>
        <dbReference type="Pfam" id="PF08501"/>
    </source>
</evidence>
<dbReference type="Proteomes" id="UP000240418">
    <property type="component" value="Unassembled WGS sequence"/>
</dbReference>
<accession>A0A2P8FI22</accession>
<comment type="pathway">
    <text evidence="1">Metabolic intermediate biosynthesis; chorismate biosynthesis; chorismate from D-erythrose 4-phosphate and phosphoenolpyruvate: step 4/7.</text>
</comment>
<dbReference type="CDD" id="cd01065">
    <property type="entry name" value="NAD_bind_Shikimate_DH"/>
    <property type="match status" value="1"/>
</dbReference>
<dbReference type="OrthoDB" id="9792692at2"/>
<dbReference type="GO" id="GO:0019632">
    <property type="term" value="P:shikimate metabolic process"/>
    <property type="evidence" value="ECO:0007669"/>
    <property type="project" value="TreeGrafter"/>
</dbReference>
<keyword evidence="3" id="KW-0028">Amino-acid biosynthesis</keyword>
<evidence type="ECO:0000256" key="2">
    <source>
        <dbReference type="ARBA" id="ARBA00023002"/>
    </source>
</evidence>
<feature type="domain" description="Shikimate dehydrogenase substrate binding N-terminal" evidence="4">
    <location>
        <begin position="5"/>
        <end position="92"/>
    </location>
</feature>
<evidence type="ECO:0000256" key="1">
    <source>
        <dbReference type="ARBA" id="ARBA00004871"/>
    </source>
</evidence>
<dbReference type="SUPFAM" id="SSF51735">
    <property type="entry name" value="NAD(P)-binding Rossmann-fold domains"/>
    <property type="match status" value="1"/>
</dbReference>
<reference evidence="5 6" key="1">
    <citation type="submission" date="2018-03" db="EMBL/GenBank/DDBJ databases">
        <title>Genomic Encyclopedia of Archaeal and Bacterial Type Strains, Phase II (KMG-II): from individual species to whole genera.</title>
        <authorList>
            <person name="Goeker M."/>
        </authorList>
    </citation>
    <scope>NUCLEOTIDE SEQUENCE [LARGE SCALE GENOMIC DNA]</scope>
    <source>
        <strain evidence="5 6">DSM 100673</strain>
    </source>
</reference>
<dbReference type="GO" id="GO:0009073">
    <property type="term" value="P:aromatic amino acid family biosynthetic process"/>
    <property type="evidence" value="ECO:0007669"/>
    <property type="project" value="UniProtKB-KW"/>
</dbReference>
<dbReference type="GO" id="GO:0004764">
    <property type="term" value="F:shikimate 3-dehydrogenase (NADP+) activity"/>
    <property type="evidence" value="ECO:0007669"/>
    <property type="project" value="InterPro"/>
</dbReference>
<dbReference type="InterPro" id="IPR022893">
    <property type="entry name" value="Shikimate_DH_fam"/>
</dbReference>
<protein>
    <submittedName>
        <fullName evidence="5">Shikimate dehydrogenase</fullName>
    </submittedName>
</protein>
<sequence length="283" mass="30146">MKAALIGDHIGPSLTPALHEAEGAALGLGYHYERIDTGGTQLDGPALRALLTEAQANKYCGLNITHPYKELAATLVDHLEGPARDLEVINTVLFRDGRWIGHNTDYCGFRGALLGGIGRVEGQNILLSGAGGAGRAVALALADCGAARVCIFDPKPGKAKEVTSRLSSLRPKTHWYASSILDAISMNTISGFVNCTPLGMASHPGMAIDPSLLPPDAWIADIVYFPPETTLLKTARRQGRPVMNGTAMALWQAVEAFALITGHAPNHDRMARHLNTLLETNLT</sequence>
<keyword evidence="3" id="KW-0057">Aromatic amino acid biosynthesis</keyword>
<dbReference type="AlphaFoldDB" id="A0A2P8FI22"/>
<dbReference type="SUPFAM" id="SSF53223">
    <property type="entry name" value="Aminoacid dehydrogenase-like, N-terminal domain"/>
    <property type="match status" value="1"/>
</dbReference>
<dbReference type="Gene3D" id="3.40.50.720">
    <property type="entry name" value="NAD(P)-binding Rossmann-like Domain"/>
    <property type="match status" value="1"/>
</dbReference>
<dbReference type="InterPro" id="IPR046346">
    <property type="entry name" value="Aminoacid_DH-like_N_sf"/>
</dbReference>
<organism evidence="5 6">
    <name type="scientific">Shimia abyssi</name>
    <dbReference type="NCBI Taxonomy" id="1662395"/>
    <lineage>
        <taxon>Bacteria</taxon>
        <taxon>Pseudomonadati</taxon>
        <taxon>Pseudomonadota</taxon>
        <taxon>Alphaproteobacteria</taxon>
        <taxon>Rhodobacterales</taxon>
        <taxon>Roseobacteraceae</taxon>
    </lineage>
</organism>
<keyword evidence="2" id="KW-0560">Oxidoreductase</keyword>
<evidence type="ECO:0000313" key="6">
    <source>
        <dbReference type="Proteomes" id="UP000240418"/>
    </source>
</evidence>
<dbReference type="PANTHER" id="PTHR21089">
    <property type="entry name" value="SHIKIMATE DEHYDROGENASE"/>
    <property type="match status" value="1"/>
</dbReference>
<dbReference type="GO" id="GO:0050661">
    <property type="term" value="F:NADP binding"/>
    <property type="evidence" value="ECO:0007669"/>
    <property type="project" value="TreeGrafter"/>
</dbReference>
<keyword evidence="6" id="KW-1185">Reference proteome</keyword>
<dbReference type="GO" id="GO:0005829">
    <property type="term" value="C:cytosol"/>
    <property type="evidence" value="ECO:0007669"/>
    <property type="project" value="TreeGrafter"/>
</dbReference>
<dbReference type="Gene3D" id="3.40.50.10860">
    <property type="entry name" value="Leucine Dehydrogenase, chain A, domain 1"/>
    <property type="match status" value="1"/>
</dbReference>
<name>A0A2P8FI22_9RHOB</name>
<dbReference type="EMBL" id="PYGJ01000002">
    <property type="protein sequence ID" value="PSL21368.1"/>
    <property type="molecule type" value="Genomic_DNA"/>
</dbReference>
<comment type="caution">
    <text evidence="5">The sequence shown here is derived from an EMBL/GenBank/DDBJ whole genome shotgun (WGS) entry which is preliminary data.</text>
</comment>
<gene>
    <name evidence="5" type="ORF">CLV88_102488</name>
</gene>
<dbReference type="NCBIfam" id="NF009201">
    <property type="entry name" value="PRK12549.1"/>
    <property type="match status" value="1"/>
</dbReference>
<evidence type="ECO:0000313" key="5">
    <source>
        <dbReference type="EMBL" id="PSL21368.1"/>
    </source>
</evidence>
<evidence type="ECO:0000256" key="3">
    <source>
        <dbReference type="ARBA" id="ARBA00023141"/>
    </source>
</evidence>
<proteinExistence type="predicted"/>
<dbReference type="PANTHER" id="PTHR21089:SF1">
    <property type="entry name" value="BIFUNCTIONAL 3-DEHYDROQUINATE DEHYDRATASE_SHIKIMATE DEHYDROGENASE, CHLOROPLASTIC"/>
    <property type="match status" value="1"/>
</dbReference>
<dbReference type="RefSeq" id="WP_106607549.1">
    <property type="nucleotide sequence ID" value="NZ_PYGJ01000002.1"/>
</dbReference>